<evidence type="ECO:0000313" key="12">
    <source>
        <dbReference type="EMBL" id="KAK7790436.1"/>
    </source>
</evidence>
<dbReference type="SUPFAM" id="SSF47954">
    <property type="entry name" value="Cyclin-like"/>
    <property type="match status" value="2"/>
</dbReference>
<dbReference type="InterPro" id="IPR028309">
    <property type="entry name" value="RB_fam"/>
</dbReference>
<dbReference type="InterPro" id="IPR002719">
    <property type="entry name" value="RB_B"/>
</dbReference>
<accession>A0AAN9V2L5</accession>
<dbReference type="InterPro" id="IPR013763">
    <property type="entry name" value="Cyclin-like_dom"/>
</dbReference>
<evidence type="ECO:0000256" key="7">
    <source>
        <dbReference type="ARBA" id="ARBA00023306"/>
    </source>
</evidence>
<sequence>MGLLEDNEKNVQKRYQELCSNLNMDREASDQAWKSYETIRQNYTLEGDQLHWLGCALYVACRKSTTPTVGKHNTSFVEGNCVSLTRLLRLCKLSLIQFFSKSKKWADMASMPPEFRNKIDRLERNFAVSMVIFKKFQPIFMELFQYPGDNQLNRQPTSRKQRSLPCTSAKVFDFSWTLFICVKGESPGTSDDLVNSYHLLLACCDLIFGNALLANRRDIMNPQFRGLPEKFWELDYTPPLEPPCIIDDLCQSHDGIPLEAKSIKEYCWKTYVRRLFEKKVLKGDLSTLTGILDPNNFEANFKNINKVYEEHVLNVGDFDERIFLAECRRLRALPGARQCHLISALNSSEKRPVLRAWNSQGKGEDANADIGTPTKLYGMGDISEKLQAKKNNNMQQLGMQQLAPSTPLSGRKYLKSKEAHPNITPVSTAMQAVSRLRTLLVGRPSSPSETLLAIFRKCSRNPQERVEKLVRDFGEQFCTSFRQSKDEDIDFAPKRLQLGESLYYKLLENILEDEKKKKPADFDLSVLLENDVFHQSLFACCLEIVIYSYNSQRTFPWILEAFNLCPFHFYKVIEPIVRVEDQLSRDMVKHLNHIEEQILESMAWKSESPLWENIRCSGLPVPSCEDAFPPGQLDDCPCGTDSSRRTTNDRNPPQSPVSSLTDRFQSPVPVGSVAKKRLFQSDSVPMTMVHRQVKPGQSLLQTSKPVAINLQPLESENGRFSPIFYVPGTGSVIIQTHSVQSRQPPPPPKEKKAKRGDSLGLFFRKFYSLASVRMQELCAQLELTDADLRKKIWTCFEHTIVNQTDLMEDRHLDQILMCAVYVICKVAKIEKTFTEIMRCYRLQPQADSHVYRSVLLCNKRRRSNNGTSNSSSPDKSKEDSRDSGNLPASQPSAPPTPTRLAGTSNSFEFEDRGDLIMFYNTVYVPKVKGFAVKFSSVGQQPDNLTLSPLPLGKNQPMSPCRRISEKHAVFIRSLDQQKTIPTSPSQPLSYCFSRSPAKDLRAINNMILTRKVGKRLLADDSPEEEGSPPKQPAPAVVARKLQNLLGDRMGQTQD</sequence>
<keyword evidence="7" id="KW-0131">Cell cycle</keyword>
<dbReference type="SMART" id="SM00385">
    <property type="entry name" value="CYCLIN"/>
    <property type="match status" value="1"/>
</dbReference>
<evidence type="ECO:0000256" key="4">
    <source>
        <dbReference type="ARBA" id="ARBA00023015"/>
    </source>
</evidence>
<evidence type="ECO:0000256" key="2">
    <source>
        <dbReference type="ARBA" id="ARBA00009475"/>
    </source>
</evidence>
<protein>
    <recommendedName>
        <fullName evidence="14">Retinoblastoma-like protein 1</fullName>
    </recommendedName>
</protein>
<dbReference type="Pfam" id="PF01857">
    <property type="entry name" value="RB_B"/>
    <property type="match status" value="1"/>
</dbReference>
<dbReference type="Pfam" id="PF11934">
    <property type="entry name" value="DUF3452"/>
    <property type="match status" value="1"/>
</dbReference>
<dbReference type="Gene3D" id="1.10.472.10">
    <property type="entry name" value="Cyclin-like"/>
    <property type="match status" value="3"/>
</dbReference>
<dbReference type="InterPro" id="IPR036915">
    <property type="entry name" value="Cyclin-like_sf"/>
</dbReference>
<dbReference type="GO" id="GO:0006357">
    <property type="term" value="P:regulation of transcription by RNA polymerase II"/>
    <property type="evidence" value="ECO:0007669"/>
    <property type="project" value="InterPro"/>
</dbReference>
<dbReference type="Proteomes" id="UP001378592">
    <property type="component" value="Unassembled WGS sequence"/>
</dbReference>
<feature type="region of interest" description="Disordered" evidence="8">
    <location>
        <begin position="861"/>
        <end position="904"/>
    </location>
</feature>
<evidence type="ECO:0000259" key="10">
    <source>
        <dbReference type="SMART" id="SM01367"/>
    </source>
</evidence>
<keyword evidence="5" id="KW-0804">Transcription</keyword>
<dbReference type="AlphaFoldDB" id="A0AAN9V2L5"/>
<dbReference type="SMART" id="SM01367">
    <property type="entry name" value="DUF3452"/>
    <property type="match status" value="1"/>
</dbReference>
<feature type="domain" description="Retinoblastoma-associated protein N-terminal" evidence="10">
    <location>
        <begin position="64"/>
        <end position="210"/>
    </location>
</feature>
<evidence type="ECO:0008006" key="14">
    <source>
        <dbReference type="Google" id="ProtNLM"/>
    </source>
</evidence>
<dbReference type="Gene3D" id="1.10.472.140">
    <property type="match status" value="1"/>
</dbReference>
<proteinExistence type="inferred from homology"/>
<feature type="compositionally biased region" description="Polar residues" evidence="8">
    <location>
        <begin position="649"/>
        <end position="664"/>
    </location>
</feature>
<comment type="subcellular location">
    <subcellularLocation>
        <location evidence="1">Nucleus</location>
    </subcellularLocation>
</comment>
<evidence type="ECO:0000256" key="8">
    <source>
        <dbReference type="SAM" id="MobiDB-lite"/>
    </source>
</evidence>
<evidence type="ECO:0000259" key="11">
    <source>
        <dbReference type="SMART" id="SM01368"/>
    </source>
</evidence>
<evidence type="ECO:0000259" key="9">
    <source>
        <dbReference type="SMART" id="SM00385"/>
    </source>
</evidence>
<organism evidence="12 13">
    <name type="scientific">Gryllus longicercus</name>
    <dbReference type="NCBI Taxonomy" id="2509291"/>
    <lineage>
        <taxon>Eukaryota</taxon>
        <taxon>Metazoa</taxon>
        <taxon>Ecdysozoa</taxon>
        <taxon>Arthropoda</taxon>
        <taxon>Hexapoda</taxon>
        <taxon>Insecta</taxon>
        <taxon>Pterygota</taxon>
        <taxon>Neoptera</taxon>
        <taxon>Polyneoptera</taxon>
        <taxon>Orthoptera</taxon>
        <taxon>Ensifera</taxon>
        <taxon>Gryllidea</taxon>
        <taxon>Grylloidea</taxon>
        <taxon>Gryllidae</taxon>
        <taxon>Gryllinae</taxon>
        <taxon>Gryllus</taxon>
    </lineage>
</organism>
<evidence type="ECO:0000256" key="5">
    <source>
        <dbReference type="ARBA" id="ARBA00023163"/>
    </source>
</evidence>
<dbReference type="FunFam" id="1.10.472.10:FF:000035">
    <property type="entry name" value="RB transcriptional corepressor-like 1"/>
    <property type="match status" value="1"/>
</dbReference>
<dbReference type="EMBL" id="JAZDUA010000625">
    <property type="protein sequence ID" value="KAK7790436.1"/>
    <property type="molecule type" value="Genomic_DNA"/>
</dbReference>
<keyword evidence="6" id="KW-0539">Nucleus</keyword>
<reference evidence="12 13" key="1">
    <citation type="submission" date="2024-03" db="EMBL/GenBank/DDBJ databases">
        <title>The genome assembly and annotation of the cricket Gryllus longicercus Weissman &amp; Gray.</title>
        <authorList>
            <person name="Szrajer S."/>
            <person name="Gray D."/>
            <person name="Ylla G."/>
        </authorList>
    </citation>
    <scope>NUCLEOTIDE SEQUENCE [LARGE SCALE GENOMIC DNA]</scope>
    <source>
        <strain evidence="12">DAG 2021-001</strain>
        <tissue evidence="12">Whole body minus gut</tissue>
    </source>
</reference>
<keyword evidence="3" id="KW-0678">Repressor</keyword>
<feature type="domain" description="Cyclin-like" evidence="9">
    <location>
        <begin position="772"/>
        <end position="858"/>
    </location>
</feature>
<evidence type="ECO:0000256" key="6">
    <source>
        <dbReference type="ARBA" id="ARBA00023242"/>
    </source>
</evidence>
<evidence type="ECO:0000313" key="13">
    <source>
        <dbReference type="Proteomes" id="UP001378592"/>
    </source>
</evidence>
<dbReference type="InterPro" id="IPR002720">
    <property type="entry name" value="RB_A"/>
</dbReference>
<dbReference type="GO" id="GO:0005667">
    <property type="term" value="C:transcription regulator complex"/>
    <property type="evidence" value="ECO:0007669"/>
    <property type="project" value="TreeGrafter"/>
</dbReference>
<comment type="similarity">
    <text evidence="2">Belongs to the retinoblastoma protein (RB) family.</text>
</comment>
<dbReference type="GO" id="GO:0030154">
    <property type="term" value="P:cell differentiation"/>
    <property type="evidence" value="ECO:0007669"/>
    <property type="project" value="TreeGrafter"/>
</dbReference>
<dbReference type="GO" id="GO:0005634">
    <property type="term" value="C:nucleus"/>
    <property type="evidence" value="ECO:0007669"/>
    <property type="project" value="UniProtKB-SubCell"/>
</dbReference>
<dbReference type="PANTHER" id="PTHR13742:SF17">
    <property type="entry name" value="RE32990P-RELATED"/>
    <property type="match status" value="1"/>
</dbReference>
<feature type="region of interest" description="Disordered" evidence="8">
    <location>
        <begin position="635"/>
        <end position="666"/>
    </location>
</feature>
<keyword evidence="4" id="KW-0805">Transcription regulation</keyword>
<evidence type="ECO:0000256" key="3">
    <source>
        <dbReference type="ARBA" id="ARBA00022491"/>
    </source>
</evidence>
<name>A0AAN9V2L5_9ORTH</name>
<dbReference type="GO" id="GO:0000977">
    <property type="term" value="F:RNA polymerase II transcription regulatory region sequence-specific DNA binding"/>
    <property type="evidence" value="ECO:0007669"/>
    <property type="project" value="TreeGrafter"/>
</dbReference>
<comment type="caution">
    <text evidence="12">The sequence shown here is derived from an EMBL/GenBank/DDBJ whole genome shotgun (WGS) entry which is preliminary data.</text>
</comment>
<dbReference type="PANTHER" id="PTHR13742">
    <property type="entry name" value="RETINOBLASTOMA-ASSOCIATED PROTEIN RB -RELATED"/>
    <property type="match status" value="1"/>
</dbReference>
<dbReference type="InterPro" id="IPR024599">
    <property type="entry name" value="RB_N"/>
</dbReference>
<dbReference type="SMART" id="SM01368">
    <property type="entry name" value="RB_A"/>
    <property type="match status" value="1"/>
</dbReference>
<dbReference type="GO" id="GO:2000134">
    <property type="term" value="P:negative regulation of G1/S transition of mitotic cell cycle"/>
    <property type="evidence" value="ECO:0007669"/>
    <property type="project" value="TreeGrafter"/>
</dbReference>
<gene>
    <name evidence="12" type="ORF">R5R35_009485</name>
</gene>
<dbReference type="Pfam" id="PF01858">
    <property type="entry name" value="RB_A"/>
    <property type="match status" value="1"/>
</dbReference>
<evidence type="ECO:0000256" key="1">
    <source>
        <dbReference type="ARBA" id="ARBA00004123"/>
    </source>
</evidence>
<feature type="domain" description="Retinoblastoma-associated protein A-box" evidence="11">
    <location>
        <begin position="424"/>
        <end position="614"/>
    </location>
</feature>
<dbReference type="GO" id="GO:0000785">
    <property type="term" value="C:chromatin"/>
    <property type="evidence" value="ECO:0007669"/>
    <property type="project" value="TreeGrafter"/>
</dbReference>
<keyword evidence="13" id="KW-1185">Reference proteome</keyword>